<gene>
    <name evidence="2" type="ORF">BSQ50_04285</name>
</gene>
<name>A0A3S6R073_9LACO</name>
<organism evidence="2 3">
    <name type="scientific">Liquorilactobacillus nagelii</name>
    <dbReference type="NCBI Taxonomy" id="82688"/>
    <lineage>
        <taxon>Bacteria</taxon>
        <taxon>Bacillati</taxon>
        <taxon>Bacillota</taxon>
        <taxon>Bacilli</taxon>
        <taxon>Lactobacillales</taxon>
        <taxon>Lactobacillaceae</taxon>
        <taxon>Liquorilactobacillus</taxon>
    </lineage>
</organism>
<evidence type="ECO:0000256" key="1">
    <source>
        <dbReference type="SAM" id="Phobius"/>
    </source>
</evidence>
<dbReference type="RefSeq" id="WP_148126509.1">
    <property type="nucleotide sequence ID" value="NZ_CP018180.1"/>
</dbReference>
<dbReference type="Pfam" id="PF17255">
    <property type="entry name" value="EbsA"/>
    <property type="match status" value="1"/>
</dbReference>
<accession>A0A3S6R073</accession>
<feature type="transmembrane region" description="Helical" evidence="1">
    <location>
        <begin position="38"/>
        <end position="59"/>
    </location>
</feature>
<keyword evidence="3" id="KW-1185">Reference proteome</keyword>
<proteinExistence type="predicted"/>
<dbReference type="AlphaFoldDB" id="A0A3S6R073"/>
<keyword evidence="1" id="KW-0472">Membrane</keyword>
<keyword evidence="1" id="KW-0812">Transmembrane</keyword>
<dbReference type="InterPro" id="IPR020215">
    <property type="entry name" value="EbsA-like"/>
</dbReference>
<feature type="transmembrane region" description="Helical" evidence="1">
    <location>
        <begin position="12"/>
        <end position="32"/>
    </location>
</feature>
<reference evidence="2 3" key="1">
    <citation type="submission" date="2016-11" db="EMBL/GenBank/DDBJ databases">
        <title>Interaction between Lactobacillus species and yeast in water kefir.</title>
        <authorList>
            <person name="Behr J."/>
            <person name="Xu D."/>
            <person name="Vogel R.F."/>
        </authorList>
    </citation>
    <scope>NUCLEOTIDE SEQUENCE [LARGE SCALE GENOMIC DNA]</scope>
    <source>
        <strain evidence="2 3">TMW 1.1827</strain>
    </source>
</reference>
<evidence type="ECO:0000313" key="2">
    <source>
        <dbReference type="EMBL" id="AUJ31847.1"/>
    </source>
</evidence>
<dbReference type="Proteomes" id="UP000324497">
    <property type="component" value="Chromosome"/>
</dbReference>
<dbReference type="KEGG" id="lng:BSQ50_04285"/>
<keyword evidence="1" id="KW-1133">Transmembrane helix</keyword>
<evidence type="ECO:0000313" key="3">
    <source>
        <dbReference type="Proteomes" id="UP000324497"/>
    </source>
</evidence>
<dbReference type="EMBL" id="CP018180">
    <property type="protein sequence ID" value="AUJ31847.1"/>
    <property type="molecule type" value="Genomic_DNA"/>
</dbReference>
<sequence length="124" mass="14793">MKKRFLYQPDLPTTIICWSYSLIVLLISILLWLEITVFQIWTVLVFLLFLVIAGLQIFFRRVEVTTQELILHTVIPQNTKKFTLVEISDLQLQWYGLSFNTKYRQQQLVLTPKSKENLYNILKK</sequence>
<protein>
    <submittedName>
        <fullName evidence="2">Pore-forming protein</fullName>
    </submittedName>
</protein>